<keyword evidence="5" id="KW-0418">Kinase</keyword>
<dbReference type="SMART" id="SM00220">
    <property type="entry name" value="S_TKc"/>
    <property type="match status" value="1"/>
</dbReference>
<dbReference type="PROSITE" id="PS50222">
    <property type="entry name" value="EF_HAND_2"/>
    <property type="match status" value="3"/>
</dbReference>
<feature type="binding site" evidence="9">
    <location>
        <position position="48"/>
    </location>
    <ligand>
        <name>ATP</name>
        <dbReference type="ChEBI" id="CHEBI:30616"/>
    </ligand>
</feature>
<dbReference type="EMBL" id="FN648763">
    <property type="protein sequence ID" value="CBJ27073.1"/>
    <property type="molecule type" value="Genomic_DNA"/>
</dbReference>
<keyword evidence="3 13" id="KW-0808">Transferase</keyword>
<evidence type="ECO:0000256" key="2">
    <source>
        <dbReference type="ARBA" id="ARBA00022527"/>
    </source>
</evidence>
<feature type="domain" description="EF-hand" evidence="12">
    <location>
        <begin position="386"/>
        <end position="415"/>
    </location>
</feature>
<gene>
    <name evidence="13" type="primary">CDPK:2</name>
    <name evidence="13" type="ORF">Esi_0055_0009</name>
</gene>
<dbReference type="GO" id="GO:0005509">
    <property type="term" value="F:calcium ion binding"/>
    <property type="evidence" value="ECO:0007669"/>
    <property type="project" value="InterPro"/>
</dbReference>
<feature type="compositionally biased region" description="Basic and acidic residues" evidence="10">
    <location>
        <begin position="584"/>
        <end position="604"/>
    </location>
</feature>
<evidence type="ECO:0000256" key="7">
    <source>
        <dbReference type="ARBA" id="ARBA00022840"/>
    </source>
</evidence>
<dbReference type="GO" id="GO:0004674">
    <property type="term" value="F:protein serine/threonine kinase activity"/>
    <property type="evidence" value="ECO:0007669"/>
    <property type="project" value="UniProtKB-KW"/>
</dbReference>
<feature type="domain" description="Protein kinase" evidence="11">
    <location>
        <begin position="19"/>
        <end position="285"/>
    </location>
</feature>
<evidence type="ECO:0000256" key="4">
    <source>
        <dbReference type="ARBA" id="ARBA00022741"/>
    </source>
</evidence>
<dbReference type="InterPro" id="IPR050205">
    <property type="entry name" value="CDPK_Ser/Thr_kinases"/>
</dbReference>
<name>D7G458_ECTSI</name>
<feature type="region of interest" description="Disordered" evidence="10">
    <location>
        <begin position="525"/>
        <end position="624"/>
    </location>
</feature>
<dbReference type="InterPro" id="IPR000719">
    <property type="entry name" value="Prot_kinase_dom"/>
</dbReference>
<protein>
    <submittedName>
        <fullName evidence="13">Uncharacterized protein</fullName>
    </submittedName>
</protein>
<dbReference type="EMBL" id="FN649740">
    <property type="protein sequence ID" value="CBJ27073.1"/>
    <property type="molecule type" value="Genomic_DNA"/>
</dbReference>
<evidence type="ECO:0000256" key="8">
    <source>
        <dbReference type="ARBA" id="ARBA00024334"/>
    </source>
</evidence>
<keyword evidence="4 9" id="KW-0547">Nucleotide-binding</keyword>
<dbReference type="OrthoDB" id="40902at2759"/>
<dbReference type="Gene3D" id="1.10.510.10">
    <property type="entry name" value="Transferase(Phosphotransferase) domain 1"/>
    <property type="match status" value="1"/>
</dbReference>
<dbReference type="InParanoid" id="D7G458"/>
<dbReference type="Gene3D" id="1.10.238.10">
    <property type="entry name" value="EF-hand"/>
    <property type="match status" value="1"/>
</dbReference>
<proteinExistence type="inferred from homology"/>
<dbReference type="CDD" id="cd05117">
    <property type="entry name" value="STKc_CAMK"/>
    <property type="match status" value="1"/>
</dbReference>
<dbReference type="Pfam" id="PF00036">
    <property type="entry name" value="EF-hand_1"/>
    <property type="match status" value="1"/>
</dbReference>
<keyword evidence="7 9" id="KW-0067">ATP-binding</keyword>
<organism evidence="13 14">
    <name type="scientific">Ectocarpus siliculosus</name>
    <name type="common">Brown alga</name>
    <name type="synonym">Conferva siliculosa</name>
    <dbReference type="NCBI Taxonomy" id="2880"/>
    <lineage>
        <taxon>Eukaryota</taxon>
        <taxon>Sar</taxon>
        <taxon>Stramenopiles</taxon>
        <taxon>Ochrophyta</taxon>
        <taxon>PX clade</taxon>
        <taxon>Phaeophyceae</taxon>
        <taxon>Ectocarpales</taxon>
        <taxon>Ectocarpaceae</taxon>
        <taxon>Ectocarpus</taxon>
    </lineage>
</organism>
<dbReference type="InterPro" id="IPR011992">
    <property type="entry name" value="EF-hand-dom_pair"/>
</dbReference>
<dbReference type="PANTHER" id="PTHR24349">
    <property type="entry name" value="SERINE/THREONINE-PROTEIN KINASE"/>
    <property type="match status" value="1"/>
</dbReference>
<dbReference type="CDD" id="cd00051">
    <property type="entry name" value="EFh"/>
    <property type="match status" value="2"/>
</dbReference>
<dbReference type="SUPFAM" id="SSF47473">
    <property type="entry name" value="EF-hand"/>
    <property type="match status" value="1"/>
</dbReference>
<dbReference type="InterPro" id="IPR011009">
    <property type="entry name" value="Kinase-like_dom_sf"/>
</dbReference>
<evidence type="ECO:0000313" key="13">
    <source>
        <dbReference type="EMBL" id="CBJ27073.1"/>
    </source>
</evidence>
<dbReference type="SUPFAM" id="SSF56112">
    <property type="entry name" value="Protein kinase-like (PK-like)"/>
    <property type="match status" value="1"/>
</dbReference>
<evidence type="ECO:0000259" key="11">
    <source>
        <dbReference type="PROSITE" id="PS50011"/>
    </source>
</evidence>
<feature type="domain" description="EF-hand" evidence="12">
    <location>
        <begin position="471"/>
        <end position="506"/>
    </location>
</feature>
<evidence type="ECO:0000256" key="9">
    <source>
        <dbReference type="PROSITE-ProRule" id="PRU10141"/>
    </source>
</evidence>
<feature type="domain" description="EF-hand" evidence="12">
    <location>
        <begin position="417"/>
        <end position="450"/>
    </location>
</feature>
<evidence type="ECO:0000256" key="6">
    <source>
        <dbReference type="ARBA" id="ARBA00022837"/>
    </source>
</evidence>
<dbReference type="FunFam" id="1.10.510.10:FF:000571">
    <property type="entry name" value="Maternal embryonic leucine zipper kinase"/>
    <property type="match status" value="1"/>
</dbReference>
<dbReference type="Pfam" id="PF00069">
    <property type="entry name" value="Pkinase"/>
    <property type="match status" value="1"/>
</dbReference>
<dbReference type="Pfam" id="PF13499">
    <property type="entry name" value="EF-hand_7"/>
    <property type="match status" value="1"/>
</dbReference>
<dbReference type="PROSITE" id="PS00107">
    <property type="entry name" value="PROTEIN_KINASE_ATP"/>
    <property type="match status" value="1"/>
</dbReference>
<comment type="similarity">
    <text evidence="8">Belongs to the protein kinase superfamily. Ser/Thr protein kinase family. CDPK subfamily.</text>
</comment>
<dbReference type="AlphaFoldDB" id="D7G458"/>
<evidence type="ECO:0000256" key="10">
    <source>
        <dbReference type="SAM" id="MobiDB-lite"/>
    </source>
</evidence>
<dbReference type="Gene3D" id="3.30.200.20">
    <property type="entry name" value="Phosphorylase Kinase, domain 1"/>
    <property type="match status" value="1"/>
</dbReference>
<dbReference type="PROSITE" id="PS00108">
    <property type="entry name" value="PROTEIN_KINASE_ST"/>
    <property type="match status" value="1"/>
</dbReference>
<evidence type="ECO:0000259" key="12">
    <source>
        <dbReference type="PROSITE" id="PS50222"/>
    </source>
</evidence>
<dbReference type="STRING" id="2880.D7G458"/>
<dbReference type="GO" id="GO:0005524">
    <property type="term" value="F:ATP binding"/>
    <property type="evidence" value="ECO:0007669"/>
    <property type="project" value="UniProtKB-UniRule"/>
</dbReference>
<comment type="cofactor">
    <cofactor evidence="1">
        <name>Mg(2+)</name>
        <dbReference type="ChEBI" id="CHEBI:18420"/>
    </cofactor>
</comment>
<sequence>MLRGLDQLAALDGRMEDVYDVGHELGKGAFSVVKHGRHRETGENVALKIIAAATFEGNKRAQEAIRVEVEAMQRIRGQINNPSLIVMIGVFSDPSKVSIVLEELNGGELFDRIVSRGRYTEGHASHLICTLAGALAQCHEKGIVHRDVKPENIMYTSRDDDTKIKLTDFGLALLYPGASVTVHDDNLVGTPGYVAPEVLSSRLYGPPCDVWACGVLLYILLAGYPPFYPSADETLFEVIKQGKYYFHPDAWDLISAEAKDLVYRMLTVDVEKRATMADVLNHPWLTSACDHEYDHLSDTIHRLKAFNAKRKWRAVAAVVMLGARLGLKKRARSSSEGEREDKNGFSVLELETLKEAFLSSAEGGVLSRAQLASVFSDVGFGPVPSDRMFDLFDTDGNGTVDYGEFLAGMASFKHTGDKALRFCFDIYDLDGGGSINLQELKSVLSCVMRPQDMQAMSGGGGGGGVDGGGEDHDRKLSELFKRLDKDGNGTIDFEEFKAGAKREPLLVEAFLAPVQQGSLATTPAAVGRRQKGSGGPAAAGSCQAAVARSDAKNNAAGNSSPDAKQPKAGSRETAAVPETVASGEEERSLKAAADQRDGGVDKGGDTLSGKRCRLEGSDCGGGTR</sequence>
<dbReference type="SMART" id="SM00054">
    <property type="entry name" value="EFh"/>
    <property type="match status" value="3"/>
</dbReference>
<evidence type="ECO:0000256" key="5">
    <source>
        <dbReference type="ARBA" id="ARBA00022777"/>
    </source>
</evidence>
<evidence type="ECO:0000256" key="1">
    <source>
        <dbReference type="ARBA" id="ARBA00001946"/>
    </source>
</evidence>
<dbReference type="Proteomes" id="UP000002630">
    <property type="component" value="Linkage Group LG15"/>
</dbReference>
<dbReference type="PROSITE" id="PS00018">
    <property type="entry name" value="EF_HAND_1"/>
    <property type="match status" value="3"/>
</dbReference>
<evidence type="ECO:0000256" key="3">
    <source>
        <dbReference type="ARBA" id="ARBA00022679"/>
    </source>
</evidence>
<keyword evidence="2" id="KW-0723">Serine/threonine-protein kinase</keyword>
<dbReference type="OMA" id="QMIMAGE"/>
<dbReference type="InterPro" id="IPR008271">
    <property type="entry name" value="Ser/Thr_kinase_AS"/>
</dbReference>
<keyword evidence="6" id="KW-0106">Calcium</keyword>
<reference evidence="13 14" key="1">
    <citation type="journal article" date="2010" name="Nature">
        <title>The Ectocarpus genome and the independent evolution of multicellularity in brown algae.</title>
        <authorList>
            <person name="Cock J.M."/>
            <person name="Sterck L."/>
            <person name="Rouze P."/>
            <person name="Scornet D."/>
            <person name="Allen A.E."/>
            <person name="Amoutzias G."/>
            <person name="Anthouard V."/>
            <person name="Artiguenave F."/>
            <person name="Aury J.M."/>
            <person name="Badger J.H."/>
            <person name="Beszteri B."/>
            <person name="Billiau K."/>
            <person name="Bonnet E."/>
            <person name="Bothwell J.H."/>
            <person name="Bowler C."/>
            <person name="Boyen C."/>
            <person name="Brownlee C."/>
            <person name="Carrano C.J."/>
            <person name="Charrier B."/>
            <person name="Cho G.Y."/>
            <person name="Coelho S.M."/>
            <person name="Collen J."/>
            <person name="Corre E."/>
            <person name="Da Silva C."/>
            <person name="Delage L."/>
            <person name="Delaroque N."/>
            <person name="Dittami S.M."/>
            <person name="Doulbeau S."/>
            <person name="Elias M."/>
            <person name="Farnham G."/>
            <person name="Gachon C.M."/>
            <person name="Gschloessl B."/>
            <person name="Heesch S."/>
            <person name="Jabbari K."/>
            <person name="Jubin C."/>
            <person name="Kawai H."/>
            <person name="Kimura K."/>
            <person name="Kloareg B."/>
            <person name="Kupper F.C."/>
            <person name="Lang D."/>
            <person name="Le Bail A."/>
            <person name="Leblanc C."/>
            <person name="Lerouge P."/>
            <person name="Lohr M."/>
            <person name="Lopez P.J."/>
            <person name="Martens C."/>
            <person name="Maumus F."/>
            <person name="Michel G."/>
            <person name="Miranda-Saavedra D."/>
            <person name="Morales J."/>
            <person name="Moreau H."/>
            <person name="Motomura T."/>
            <person name="Nagasato C."/>
            <person name="Napoli C.A."/>
            <person name="Nelson D.R."/>
            <person name="Nyvall-Collen P."/>
            <person name="Peters A.F."/>
            <person name="Pommier C."/>
            <person name="Potin P."/>
            <person name="Poulain J."/>
            <person name="Quesneville H."/>
            <person name="Read B."/>
            <person name="Rensing S.A."/>
            <person name="Ritter A."/>
            <person name="Rousvoal S."/>
            <person name="Samanta M."/>
            <person name="Samson G."/>
            <person name="Schroeder D.C."/>
            <person name="Segurens B."/>
            <person name="Strittmatter M."/>
            <person name="Tonon T."/>
            <person name="Tregear J.W."/>
            <person name="Valentin K."/>
            <person name="von Dassow P."/>
            <person name="Yamagishi T."/>
            <person name="Van de Peer Y."/>
            <person name="Wincker P."/>
        </authorList>
    </citation>
    <scope>NUCLEOTIDE SEQUENCE [LARGE SCALE GENOMIC DNA]</scope>
    <source>
        <strain evidence="14">Ec32 / CCAP1310/4</strain>
    </source>
</reference>
<dbReference type="InterPro" id="IPR018247">
    <property type="entry name" value="EF_Hand_1_Ca_BS"/>
</dbReference>
<evidence type="ECO:0000313" key="14">
    <source>
        <dbReference type="Proteomes" id="UP000002630"/>
    </source>
</evidence>
<dbReference type="InterPro" id="IPR017441">
    <property type="entry name" value="Protein_kinase_ATP_BS"/>
</dbReference>
<dbReference type="InterPro" id="IPR002048">
    <property type="entry name" value="EF_hand_dom"/>
</dbReference>
<dbReference type="PROSITE" id="PS50011">
    <property type="entry name" value="PROTEIN_KINASE_DOM"/>
    <property type="match status" value="1"/>
</dbReference>
<dbReference type="eggNOG" id="KOG0032">
    <property type="taxonomic scope" value="Eukaryota"/>
</dbReference>
<accession>D7G458</accession>
<keyword evidence="14" id="KW-1185">Reference proteome</keyword>